<feature type="transmembrane region" description="Helical" evidence="1">
    <location>
        <begin position="118"/>
        <end position="144"/>
    </location>
</feature>
<feature type="domain" description="DUF6534" evidence="2">
    <location>
        <begin position="166"/>
        <end position="253"/>
    </location>
</feature>
<dbReference type="PANTHER" id="PTHR40465:SF1">
    <property type="entry name" value="DUF6534 DOMAIN-CONTAINING PROTEIN"/>
    <property type="match status" value="1"/>
</dbReference>
<name>A0A0C3S5E2_PHLG1</name>
<feature type="transmembrane region" description="Helical" evidence="1">
    <location>
        <begin position="14"/>
        <end position="37"/>
    </location>
</feature>
<feature type="transmembrane region" description="Helical" evidence="1">
    <location>
        <begin position="193"/>
        <end position="222"/>
    </location>
</feature>
<sequence length="314" mass="35471">MSTAFDSTLGVDVIGGYVTAILYGIFCLQCHIFFHGFGREGQLLKSSVVLLWILNTFHLILIVHFNYWYMVTNFGNIFVLQQHHPWSTPLFFLITPTTNLLVKSWFVHRVWILSGKNLLLTACLACGVIVSWAFGLAFSIELFVLPTFASYSKENWMFYTEFTVETLTDLAISASLCLFLLRQRKQTAFKQTFSIINILLIYTVNTGLLTSILCLISIITRILQPDNFYFFATYMILSGLYSNALLGSLNARDWFRQEPALIAIPLSNLTHGSSQQSRNAVSSAALNLDACAVHEQRSTQDPIHVEVDVIKAEL</sequence>
<keyword evidence="1" id="KW-0472">Membrane</keyword>
<dbReference type="OrthoDB" id="2535105at2759"/>
<dbReference type="PANTHER" id="PTHR40465">
    <property type="entry name" value="CHROMOSOME 1, WHOLE GENOME SHOTGUN SEQUENCE"/>
    <property type="match status" value="1"/>
</dbReference>
<evidence type="ECO:0000259" key="2">
    <source>
        <dbReference type="Pfam" id="PF20152"/>
    </source>
</evidence>
<dbReference type="STRING" id="745531.A0A0C3S5E2"/>
<protein>
    <recommendedName>
        <fullName evidence="2">DUF6534 domain-containing protein</fullName>
    </recommendedName>
</protein>
<reference evidence="3 4" key="1">
    <citation type="journal article" date="2014" name="PLoS Genet.">
        <title>Analysis of the Phlebiopsis gigantea genome, transcriptome and secretome provides insight into its pioneer colonization strategies of wood.</title>
        <authorList>
            <person name="Hori C."/>
            <person name="Ishida T."/>
            <person name="Igarashi K."/>
            <person name="Samejima M."/>
            <person name="Suzuki H."/>
            <person name="Master E."/>
            <person name="Ferreira P."/>
            <person name="Ruiz-Duenas F.J."/>
            <person name="Held B."/>
            <person name="Canessa P."/>
            <person name="Larrondo L.F."/>
            <person name="Schmoll M."/>
            <person name="Druzhinina I.S."/>
            <person name="Kubicek C.P."/>
            <person name="Gaskell J.A."/>
            <person name="Kersten P."/>
            <person name="St John F."/>
            <person name="Glasner J."/>
            <person name="Sabat G."/>
            <person name="Splinter BonDurant S."/>
            <person name="Syed K."/>
            <person name="Yadav J."/>
            <person name="Mgbeahuruike A.C."/>
            <person name="Kovalchuk A."/>
            <person name="Asiegbu F.O."/>
            <person name="Lackner G."/>
            <person name="Hoffmeister D."/>
            <person name="Rencoret J."/>
            <person name="Gutierrez A."/>
            <person name="Sun H."/>
            <person name="Lindquist E."/>
            <person name="Barry K."/>
            <person name="Riley R."/>
            <person name="Grigoriev I.V."/>
            <person name="Henrissat B."/>
            <person name="Kues U."/>
            <person name="Berka R.M."/>
            <person name="Martinez A.T."/>
            <person name="Covert S.F."/>
            <person name="Blanchette R.A."/>
            <person name="Cullen D."/>
        </authorList>
    </citation>
    <scope>NUCLEOTIDE SEQUENCE [LARGE SCALE GENOMIC DNA]</scope>
    <source>
        <strain evidence="3 4">11061_1 CR5-6</strain>
    </source>
</reference>
<feature type="transmembrane region" description="Helical" evidence="1">
    <location>
        <begin position="228"/>
        <end position="246"/>
    </location>
</feature>
<keyword evidence="1" id="KW-0812">Transmembrane</keyword>
<feature type="transmembrane region" description="Helical" evidence="1">
    <location>
        <begin position="89"/>
        <end position="106"/>
    </location>
</feature>
<accession>A0A0C3S5E2</accession>
<dbReference type="InterPro" id="IPR045339">
    <property type="entry name" value="DUF6534"/>
</dbReference>
<keyword evidence="1" id="KW-1133">Transmembrane helix</keyword>
<dbReference type="Pfam" id="PF20152">
    <property type="entry name" value="DUF6534"/>
    <property type="match status" value="1"/>
</dbReference>
<evidence type="ECO:0000313" key="3">
    <source>
        <dbReference type="EMBL" id="KIP05557.1"/>
    </source>
</evidence>
<dbReference type="EMBL" id="KN840540">
    <property type="protein sequence ID" value="KIP05557.1"/>
    <property type="molecule type" value="Genomic_DNA"/>
</dbReference>
<organism evidence="3 4">
    <name type="scientific">Phlebiopsis gigantea (strain 11061_1 CR5-6)</name>
    <name type="common">White-rot fungus</name>
    <name type="synonym">Peniophora gigantea</name>
    <dbReference type="NCBI Taxonomy" id="745531"/>
    <lineage>
        <taxon>Eukaryota</taxon>
        <taxon>Fungi</taxon>
        <taxon>Dikarya</taxon>
        <taxon>Basidiomycota</taxon>
        <taxon>Agaricomycotina</taxon>
        <taxon>Agaricomycetes</taxon>
        <taxon>Polyporales</taxon>
        <taxon>Phanerochaetaceae</taxon>
        <taxon>Phlebiopsis</taxon>
    </lineage>
</organism>
<dbReference type="Proteomes" id="UP000053257">
    <property type="component" value="Unassembled WGS sequence"/>
</dbReference>
<evidence type="ECO:0000256" key="1">
    <source>
        <dbReference type="SAM" id="Phobius"/>
    </source>
</evidence>
<feature type="transmembrane region" description="Helical" evidence="1">
    <location>
        <begin position="49"/>
        <end position="69"/>
    </location>
</feature>
<dbReference type="HOGENOM" id="CLU_046025_5_4_1"/>
<evidence type="ECO:0000313" key="4">
    <source>
        <dbReference type="Proteomes" id="UP000053257"/>
    </source>
</evidence>
<feature type="transmembrane region" description="Helical" evidence="1">
    <location>
        <begin position="156"/>
        <end position="181"/>
    </location>
</feature>
<dbReference type="AlphaFoldDB" id="A0A0C3S5E2"/>
<gene>
    <name evidence="3" type="ORF">PHLGIDRAFT_128816</name>
</gene>
<keyword evidence="4" id="KW-1185">Reference proteome</keyword>
<proteinExistence type="predicted"/>